<dbReference type="Proteomes" id="UP000255103">
    <property type="component" value="Unassembled WGS sequence"/>
</dbReference>
<feature type="transmembrane region" description="Helical" evidence="1">
    <location>
        <begin position="145"/>
        <end position="167"/>
    </location>
</feature>
<evidence type="ECO:0000313" key="3">
    <source>
        <dbReference type="Proteomes" id="UP000255103"/>
    </source>
</evidence>
<accession>A0A377JX20</accession>
<name>A0A377JX20_9HELI</name>
<dbReference type="EMBL" id="UGHX01000001">
    <property type="protein sequence ID" value="STP11775.1"/>
    <property type="molecule type" value="Genomic_DNA"/>
</dbReference>
<keyword evidence="1" id="KW-0812">Transmembrane</keyword>
<evidence type="ECO:0000256" key="1">
    <source>
        <dbReference type="SAM" id="Phobius"/>
    </source>
</evidence>
<feature type="transmembrane region" description="Helical" evidence="1">
    <location>
        <begin position="68"/>
        <end position="100"/>
    </location>
</feature>
<protein>
    <submittedName>
        <fullName evidence="2">Uncharacterized protein</fullName>
    </submittedName>
</protein>
<evidence type="ECO:0000313" key="2">
    <source>
        <dbReference type="EMBL" id="STP11775.1"/>
    </source>
</evidence>
<keyword evidence="1" id="KW-1133">Transmembrane helix</keyword>
<dbReference type="AlphaFoldDB" id="A0A377JX20"/>
<dbReference type="RefSeq" id="WP_115722278.1">
    <property type="nucleotide sequence ID" value="NZ_UGHX01000001.1"/>
</dbReference>
<keyword evidence="1" id="KW-0472">Membrane</keyword>
<proteinExistence type="predicted"/>
<gene>
    <name evidence="2" type="ORF">NCTC12219_01674</name>
</gene>
<organism evidence="2 3">
    <name type="scientific">Helicobacter cinaedi</name>
    <dbReference type="NCBI Taxonomy" id="213"/>
    <lineage>
        <taxon>Bacteria</taxon>
        <taxon>Pseudomonadati</taxon>
        <taxon>Campylobacterota</taxon>
        <taxon>Epsilonproteobacteria</taxon>
        <taxon>Campylobacterales</taxon>
        <taxon>Helicobacteraceae</taxon>
        <taxon>Helicobacter</taxon>
    </lineage>
</organism>
<reference evidence="2 3" key="1">
    <citation type="submission" date="2018-06" db="EMBL/GenBank/DDBJ databases">
        <authorList>
            <consortium name="Pathogen Informatics"/>
            <person name="Doyle S."/>
        </authorList>
    </citation>
    <scope>NUCLEOTIDE SEQUENCE [LARGE SCALE GENOMIC DNA]</scope>
    <source>
        <strain evidence="2 3">NCTC12219</strain>
    </source>
</reference>
<sequence>MNCIKHNDVVAVGSCGKCNVGLCTECINDAVRDDDNKPMCQKCTLDVVIDPHIAYLQTALGQITQKRIIWSVILVIGLALGMLGYFSDSVMYIIIGILVWSCAGFSDRMLARANQSAEDAHYNALVRHRMETDGSYLLGSMIGKVIGWLLRGIFFPIVYLIFMLTAVKKLKKELADMQEARDILVSKM</sequence>